<dbReference type="InterPro" id="IPR050736">
    <property type="entry name" value="Sensor_HK_Regulatory"/>
</dbReference>
<dbReference type="InterPro" id="IPR004358">
    <property type="entry name" value="Sig_transdc_His_kin-like_C"/>
</dbReference>
<evidence type="ECO:0000259" key="8">
    <source>
        <dbReference type="PROSITE" id="PS50109"/>
    </source>
</evidence>
<keyword evidence="3" id="KW-0597">Phosphoprotein</keyword>
<protein>
    <recommendedName>
        <fullName evidence="2">histidine kinase</fullName>
        <ecNumber evidence="2">2.7.13.3</ecNumber>
    </recommendedName>
</protein>
<dbReference type="InterPro" id="IPR003661">
    <property type="entry name" value="HisK_dim/P_dom"/>
</dbReference>
<evidence type="ECO:0000256" key="3">
    <source>
        <dbReference type="ARBA" id="ARBA00022553"/>
    </source>
</evidence>
<dbReference type="FunFam" id="3.30.565.10:FF:000006">
    <property type="entry name" value="Sensor histidine kinase WalK"/>
    <property type="match status" value="1"/>
</dbReference>
<evidence type="ECO:0000256" key="6">
    <source>
        <dbReference type="ARBA" id="ARBA00023012"/>
    </source>
</evidence>
<dbReference type="GO" id="GO:0000155">
    <property type="term" value="F:phosphorelay sensor kinase activity"/>
    <property type="evidence" value="ECO:0007669"/>
    <property type="project" value="InterPro"/>
</dbReference>
<dbReference type="CDD" id="cd00075">
    <property type="entry name" value="HATPase"/>
    <property type="match status" value="1"/>
</dbReference>
<dbReference type="PANTHER" id="PTHR43711:SF1">
    <property type="entry name" value="HISTIDINE KINASE 1"/>
    <property type="match status" value="1"/>
</dbReference>
<dbReference type="EMBL" id="JAHHHV010000073">
    <property type="protein sequence ID" value="MBW4467090.1"/>
    <property type="molecule type" value="Genomic_DNA"/>
</dbReference>
<dbReference type="SMART" id="SM00387">
    <property type="entry name" value="HATPase_c"/>
    <property type="match status" value="1"/>
</dbReference>
<dbReference type="InterPro" id="IPR036097">
    <property type="entry name" value="HisK_dim/P_sf"/>
</dbReference>
<evidence type="ECO:0000256" key="5">
    <source>
        <dbReference type="ARBA" id="ARBA00022777"/>
    </source>
</evidence>
<evidence type="ECO:0000313" key="10">
    <source>
        <dbReference type="Proteomes" id="UP000707356"/>
    </source>
</evidence>
<accession>A0A951PDI7</accession>
<evidence type="ECO:0000256" key="2">
    <source>
        <dbReference type="ARBA" id="ARBA00012438"/>
    </source>
</evidence>
<dbReference type="PANTHER" id="PTHR43711">
    <property type="entry name" value="TWO-COMPONENT HISTIDINE KINASE"/>
    <property type="match status" value="1"/>
</dbReference>
<comment type="catalytic activity">
    <reaction evidence="1">
        <text>ATP + protein L-histidine = ADP + protein N-phospho-L-histidine.</text>
        <dbReference type="EC" id="2.7.13.3"/>
    </reaction>
</comment>
<evidence type="ECO:0000256" key="7">
    <source>
        <dbReference type="SAM" id="Phobius"/>
    </source>
</evidence>
<keyword evidence="7" id="KW-1133">Transmembrane helix</keyword>
<proteinExistence type="predicted"/>
<evidence type="ECO:0000256" key="1">
    <source>
        <dbReference type="ARBA" id="ARBA00000085"/>
    </source>
</evidence>
<feature type="domain" description="Histidine kinase" evidence="8">
    <location>
        <begin position="197"/>
        <end position="418"/>
    </location>
</feature>
<keyword evidence="6" id="KW-0902">Two-component regulatory system</keyword>
<dbReference type="Pfam" id="PF00512">
    <property type="entry name" value="HisKA"/>
    <property type="match status" value="1"/>
</dbReference>
<comment type="caution">
    <text evidence="9">The sequence shown here is derived from an EMBL/GenBank/DDBJ whole genome shotgun (WGS) entry which is preliminary data.</text>
</comment>
<dbReference type="EC" id="2.7.13.3" evidence="2"/>
<dbReference type="SMART" id="SM00388">
    <property type="entry name" value="HisKA"/>
    <property type="match status" value="1"/>
</dbReference>
<dbReference type="Gene3D" id="3.30.565.10">
    <property type="entry name" value="Histidine kinase-like ATPase, C-terminal domain"/>
    <property type="match status" value="1"/>
</dbReference>
<evidence type="ECO:0000256" key="4">
    <source>
        <dbReference type="ARBA" id="ARBA00022679"/>
    </source>
</evidence>
<dbReference type="Pfam" id="PF02518">
    <property type="entry name" value="HATPase_c"/>
    <property type="match status" value="1"/>
</dbReference>
<dbReference type="CDD" id="cd00082">
    <property type="entry name" value="HisKA"/>
    <property type="match status" value="1"/>
</dbReference>
<dbReference type="InterPro" id="IPR005467">
    <property type="entry name" value="His_kinase_dom"/>
</dbReference>
<dbReference type="Proteomes" id="UP000707356">
    <property type="component" value="Unassembled WGS sequence"/>
</dbReference>
<keyword evidence="5 9" id="KW-0418">Kinase</keyword>
<dbReference type="PRINTS" id="PR00344">
    <property type="entry name" value="BCTRLSENSOR"/>
</dbReference>
<dbReference type="SUPFAM" id="SSF47384">
    <property type="entry name" value="Homodimeric domain of signal transducing histidine kinase"/>
    <property type="match status" value="1"/>
</dbReference>
<name>A0A951PDI7_9CYAN</name>
<dbReference type="InterPro" id="IPR036890">
    <property type="entry name" value="HATPase_C_sf"/>
</dbReference>
<organism evidence="9 10">
    <name type="scientific">Pegethrix bostrychoides GSE-TBD4-15B</name>
    <dbReference type="NCBI Taxonomy" id="2839662"/>
    <lineage>
        <taxon>Bacteria</taxon>
        <taxon>Bacillati</taxon>
        <taxon>Cyanobacteriota</taxon>
        <taxon>Cyanophyceae</taxon>
        <taxon>Oculatellales</taxon>
        <taxon>Oculatellaceae</taxon>
        <taxon>Pegethrix</taxon>
    </lineage>
</organism>
<feature type="transmembrane region" description="Helical" evidence="7">
    <location>
        <begin position="9"/>
        <end position="29"/>
    </location>
</feature>
<sequence length="418" mass="46321">MFNRSRQRLAYWFTLSMGGILIFFATVVYSREGQDQLRSFDQSLYSRSKAIAAASSYRLEQTQEQAQRQWQVELAQSKSPDEIVYIRWYDAERRLQQFIGDASAQQSVGKLGFATIVDRQLRQATLPVYRQRQLIGYLQVAVSIAPVQAELQRTQLFLALGVPATLGLIGLAGWLLGGLAMQPIRRSYDQLQRFTADASHELRAPLAAILSNAQVGLLAPADDLVQPRQRLDKIVETTKRMNCLVNNLLFLARHDGLTAEVLESLDLVQLLQPLADDYAAAAAAAGLSFVSQFPNQFSNQSLCLRADPELLQQAVQNLLDNAIKYTAKGGKITLQVFTQSRRAIVQVEDSGIGIAPTDLPHIFDRFYRVDQARTRQTGGFGLGLAIAQQIVEAHGGQITVRSTLGQGSTFTIELPLKA</sequence>
<keyword evidence="7" id="KW-0812">Transmembrane</keyword>
<dbReference type="AlphaFoldDB" id="A0A951PDI7"/>
<reference evidence="9" key="2">
    <citation type="journal article" date="2022" name="Microbiol. Resour. Announc.">
        <title>Metagenome Sequencing to Explore Phylogenomics of Terrestrial Cyanobacteria.</title>
        <authorList>
            <person name="Ward R.D."/>
            <person name="Stajich J.E."/>
            <person name="Johansen J.R."/>
            <person name="Huntemann M."/>
            <person name="Clum A."/>
            <person name="Foster B."/>
            <person name="Foster B."/>
            <person name="Roux S."/>
            <person name="Palaniappan K."/>
            <person name="Varghese N."/>
            <person name="Mukherjee S."/>
            <person name="Reddy T.B.K."/>
            <person name="Daum C."/>
            <person name="Copeland A."/>
            <person name="Chen I.A."/>
            <person name="Ivanova N.N."/>
            <person name="Kyrpides N.C."/>
            <person name="Shapiro N."/>
            <person name="Eloe-Fadrosh E.A."/>
            <person name="Pietrasiak N."/>
        </authorList>
    </citation>
    <scope>NUCLEOTIDE SEQUENCE</scope>
    <source>
        <strain evidence="9">GSE-TBD4-15B</strain>
    </source>
</reference>
<dbReference type="InterPro" id="IPR003594">
    <property type="entry name" value="HATPase_dom"/>
</dbReference>
<keyword evidence="7" id="KW-0472">Membrane</keyword>
<dbReference type="Gene3D" id="1.10.287.130">
    <property type="match status" value="1"/>
</dbReference>
<gene>
    <name evidence="9" type="ORF">KME07_16820</name>
</gene>
<reference evidence="9" key="1">
    <citation type="submission" date="2021-05" db="EMBL/GenBank/DDBJ databases">
        <authorList>
            <person name="Pietrasiak N."/>
            <person name="Ward R."/>
            <person name="Stajich J.E."/>
            <person name="Kurbessoian T."/>
        </authorList>
    </citation>
    <scope>NUCLEOTIDE SEQUENCE</scope>
    <source>
        <strain evidence="9">GSE-TBD4-15B</strain>
    </source>
</reference>
<keyword evidence="4" id="KW-0808">Transferase</keyword>
<feature type="transmembrane region" description="Helical" evidence="7">
    <location>
        <begin position="156"/>
        <end position="176"/>
    </location>
</feature>
<evidence type="ECO:0000313" key="9">
    <source>
        <dbReference type="EMBL" id="MBW4467090.1"/>
    </source>
</evidence>
<dbReference type="PROSITE" id="PS50109">
    <property type="entry name" value="HIS_KIN"/>
    <property type="match status" value="1"/>
</dbReference>
<dbReference type="SUPFAM" id="SSF55874">
    <property type="entry name" value="ATPase domain of HSP90 chaperone/DNA topoisomerase II/histidine kinase"/>
    <property type="match status" value="1"/>
</dbReference>